<evidence type="ECO:0000259" key="1">
    <source>
        <dbReference type="SMART" id="SM00835"/>
    </source>
</evidence>
<name>A0A7J6VXR7_THATH</name>
<proteinExistence type="predicted"/>
<dbReference type="SUPFAM" id="SSF51182">
    <property type="entry name" value="RmlC-like cupins"/>
    <property type="match status" value="1"/>
</dbReference>
<dbReference type="PANTHER" id="PTHR31189">
    <property type="entry name" value="OS03G0336100 PROTEIN-RELATED"/>
    <property type="match status" value="1"/>
</dbReference>
<evidence type="ECO:0000313" key="3">
    <source>
        <dbReference type="Proteomes" id="UP000554482"/>
    </source>
</evidence>
<dbReference type="CDD" id="cd02243">
    <property type="entry name" value="cupin_11S_legumin_C"/>
    <property type="match status" value="1"/>
</dbReference>
<keyword evidence="3" id="KW-1185">Reference proteome</keyword>
<dbReference type="Proteomes" id="UP000554482">
    <property type="component" value="Unassembled WGS sequence"/>
</dbReference>
<sequence>IWCSAAMQESNWSPHNWILHSGQSCNDMVDKFYKPQPQKEQKQSHSPQLARRKLGTVADHWDSNGCNGGLLAKTIQTVTEGEGGSYYTWLSTDFPILSDTKLGAGKLLLQPLGLALPHYADSAKIGYVTDGTGLVGILLSGSSEERVLKLKKGDMLPVPLGAISWWFNDGNTDFSLVFLGDTSKAHNPGNFTYFFLTGAIGILNGFSSEFLVTAFGLSEEETTKITTSQPGAVIVKLDDQQQMPEPNKNGNEHMVYNTEIARPDVDVKNGGQLLVVSPKEFDLLGEVGLSGAVVKLEKNAMYAPEYSSSSAFQVNYIVKGSGRVQIVGFNGQNVLNETVKSGDLFVVPRFFVVSVIAGEEGMDWFSIFTMQKPVFSQLAGNTSAWKALSPKVVQAALNITPELEERFRSKMSMNATFFPPSN</sequence>
<dbReference type="OrthoDB" id="735591at2759"/>
<dbReference type="Pfam" id="PF00190">
    <property type="entry name" value="Cupin_1"/>
    <property type="match status" value="2"/>
</dbReference>
<dbReference type="InterPro" id="IPR050253">
    <property type="entry name" value="Seed_Storage-Functional"/>
</dbReference>
<feature type="non-terminal residue" evidence="2">
    <location>
        <position position="1"/>
    </location>
</feature>
<accession>A0A7J6VXR7</accession>
<feature type="domain" description="Cupin type-1" evidence="1">
    <location>
        <begin position="68"/>
        <end position="223"/>
    </location>
</feature>
<gene>
    <name evidence="2" type="ORF">FRX31_020486</name>
</gene>
<dbReference type="Gene3D" id="2.60.120.10">
    <property type="entry name" value="Jelly Rolls"/>
    <property type="match status" value="2"/>
</dbReference>
<protein>
    <submittedName>
        <fullName evidence="2">Glutelin type-a</fullName>
    </submittedName>
</protein>
<dbReference type="InterPro" id="IPR014710">
    <property type="entry name" value="RmlC-like_jellyroll"/>
</dbReference>
<dbReference type="CDD" id="cd02242">
    <property type="entry name" value="cupin_11S_legumin_N"/>
    <property type="match status" value="1"/>
</dbReference>
<evidence type="ECO:0000313" key="2">
    <source>
        <dbReference type="EMBL" id="KAF5189926.1"/>
    </source>
</evidence>
<dbReference type="InterPro" id="IPR011051">
    <property type="entry name" value="RmlC_Cupin_sf"/>
</dbReference>
<dbReference type="EMBL" id="JABWDY010024847">
    <property type="protein sequence ID" value="KAF5189926.1"/>
    <property type="molecule type" value="Genomic_DNA"/>
</dbReference>
<dbReference type="InterPro" id="IPR006045">
    <property type="entry name" value="Cupin_1"/>
</dbReference>
<comment type="caution">
    <text evidence="2">The sequence shown here is derived from an EMBL/GenBank/DDBJ whole genome shotgun (WGS) entry which is preliminary data.</text>
</comment>
<reference evidence="2 3" key="1">
    <citation type="submission" date="2020-06" db="EMBL/GenBank/DDBJ databases">
        <title>Transcriptomic and genomic resources for Thalictrum thalictroides and T. hernandezii: Facilitating candidate gene discovery in an emerging model plant lineage.</title>
        <authorList>
            <person name="Arias T."/>
            <person name="Riano-Pachon D.M."/>
            <person name="Di Stilio V.S."/>
        </authorList>
    </citation>
    <scope>NUCLEOTIDE SEQUENCE [LARGE SCALE GENOMIC DNA]</scope>
    <source>
        <strain evidence="3">cv. WT478/WT964</strain>
        <tissue evidence="2">Leaves</tissue>
    </source>
</reference>
<dbReference type="SMART" id="SM00835">
    <property type="entry name" value="Cupin_1"/>
    <property type="match status" value="2"/>
</dbReference>
<dbReference type="PANTHER" id="PTHR31189:SF45">
    <property type="entry name" value="OS09G0552500 PROTEIN"/>
    <property type="match status" value="1"/>
</dbReference>
<dbReference type="AlphaFoldDB" id="A0A7J6VXR7"/>
<organism evidence="2 3">
    <name type="scientific">Thalictrum thalictroides</name>
    <name type="common">Rue-anemone</name>
    <name type="synonym">Anemone thalictroides</name>
    <dbReference type="NCBI Taxonomy" id="46969"/>
    <lineage>
        <taxon>Eukaryota</taxon>
        <taxon>Viridiplantae</taxon>
        <taxon>Streptophyta</taxon>
        <taxon>Embryophyta</taxon>
        <taxon>Tracheophyta</taxon>
        <taxon>Spermatophyta</taxon>
        <taxon>Magnoliopsida</taxon>
        <taxon>Ranunculales</taxon>
        <taxon>Ranunculaceae</taxon>
        <taxon>Thalictroideae</taxon>
        <taxon>Thalictrum</taxon>
    </lineage>
</organism>
<feature type="domain" description="Cupin type-1" evidence="1">
    <location>
        <begin position="256"/>
        <end position="405"/>
    </location>
</feature>